<dbReference type="EMBL" id="QGNA01000001">
    <property type="protein sequence ID" value="PWS38054.1"/>
    <property type="molecule type" value="Genomic_DNA"/>
</dbReference>
<dbReference type="RefSeq" id="WP_109868676.1">
    <property type="nucleotide sequence ID" value="NZ_QGNA01000001.1"/>
</dbReference>
<comment type="similarity">
    <text evidence="1">Belongs to the peptidase M81 family.</text>
</comment>
<dbReference type="OrthoDB" id="9782658at2"/>
<keyword evidence="1" id="KW-0482">Metalloprotease</keyword>
<dbReference type="GO" id="GO:0006508">
    <property type="term" value="P:proteolysis"/>
    <property type="evidence" value="ECO:0007669"/>
    <property type="project" value="UniProtKB-KW"/>
</dbReference>
<name>A0A317FG46_9PROT</name>
<comment type="function">
    <text evidence="1">Involved in peptidolytic degradation of cyclic heptapeptide hepatotoxin microcystin (MC).</text>
</comment>
<dbReference type="AlphaFoldDB" id="A0A317FG46"/>
<protein>
    <recommendedName>
        <fullName evidence="1">Microcystinase C</fullName>
        <shortName evidence="1">MlrC</shortName>
    </recommendedName>
</protein>
<feature type="domain" description="Microcystin LR degradation protein MlrC N-terminal" evidence="3">
    <location>
        <begin position="5"/>
        <end position="295"/>
    </location>
</feature>
<dbReference type="InterPro" id="IPR015995">
    <property type="entry name" value="MlrC_N"/>
</dbReference>
<evidence type="ECO:0000256" key="1">
    <source>
        <dbReference type="PIRNR" id="PIRNR012702"/>
    </source>
</evidence>
<keyword evidence="1" id="KW-0479">Metal-binding</keyword>
<dbReference type="InterPro" id="IPR010799">
    <property type="entry name" value="MlrC_C"/>
</dbReference>
<dbReference type="PIRSF" id="PIRSF012702">
    <property type="entry name" value="UCP012702"/>
    <property type="match status" value="1"/>
</dbReference>
<dbReference type="Proteomes" id="UP000245765">
    <property type="component" value="Unassembled WGS sequence"/>
</dbReference>
<reference evidence="5" key="1">
    <citation type="submission" date="2018-05" db="EMBL/GenBank/DDBJ databases">
        <authorList>
            <person name="Du Z."/>
            <person name="Wang X."/>
        </authorList>
    </citation>
    <scope>NUCLEOTIDE SEQUENCE [LARGE SCALE GENOMIC DNA]</scope>
    <source>
        <strain evidence="5">CQN31</strain>
    </source>
</reference>
<gene>
    <name evidence="4" type="ORF">DFH01_01745</name>
</gene>
<keyword evidence="5" id="KW-1185">Reference proteome</keyword>
<dbReference type="Pfam" id="PF07171">
    <property type="entry name" value="MlrC_C"/>
    <property type="match status" value="1"/>
</dbReference>
<accession>A0A317FG46</accession>
<keyword evidence="1" id="KW-0378">Hydrolase</keyword>
<proteinExistence type="inferred from homology"/>
<evidence type="ECO:0000259" key="2">
    <source>
        <dbReference type="Pfam" id="PF07171"/>
    </source>
</evidence>
<keyword evidence="1" id="KW-0645">Protease</keyword>
<dbReference type="Pfam" id="PF07364">
    <property type="entry name" value="DUF1485"/>
    <property type="match status" value="1"/>
</dbReference>
<comment type="caution">
    <text evidence="4">The sequence shown here is derived from an EMBL/GenBank/DDBJ whole genome shotgun (WGS) entry which is preliminary data.</text>
</comment>
<evidence type="ECO:0000313" key="4">
    <source>
        <dbReference type="EMBL" id="PWS38054.1"/>
    </source>
</evidence>
<dbReference type="GO" id="GO:0008237">
    <property type="term" value="F:metallopeptidase activity"/>
    <property type="evidence" value="ECO:0007669"/>
    <property type="project" value="UniProtKB-KW"/>
</dbReference>
<feature type="domain" description="Microcystin LR degradation protein MlrC C-terminal" evidence="2">
    <location>
        <begin position="310"/>
        <end position="487"/>
    </location>
</feature>
<evidence type="ECO:0000259" key="3">
    <source>
        <dbReference type="Pfam" id="PF07364"/>
    </source>
</evidence>
<organism evidence="4 5">
    <name type="scientific">Falsiroseomonas bella</name>
    <dbReference type="NCBI Taxonomy" id="2184016"/>
    <lineage>
        <taxon>Bacteria</taxon>
        <taxon>Pseudomonadati</taxon>
        <taxon>Pseudomonadota</taxon>
        <taxon>Alphaproteobacteria</taxon>
        <taxon>Acetobacterales</taxon>
        <taxon>Roseomonadaceae</taxon>
        <taxon>Falsiroseomonas</taxon>
    </lineage>
</organism>
<dbReference type="GO" id="GO:0046872">
    <property type="term" value="F:metal ion binding"/>
    <property type="evidence" value="ECO:0007669"/>
    <property type="project" value="UniProtKB-KW"/>
</dbReference>
<comment type="cofactor">
    <cofactor evidence="1">
        <name>Zn(2+)</name>
        <dbReference type="ChEBI" id="CHEBI:29105"/>
    </cofactor>
    <text evidence="1">Binds 1 zinc ion per subunit.</text>
</comment>
<sequence>MTRPRIALGSFMLESNGHSPVATREEFEASCWLEGAALQADLATPAPRASAGLSGFMRAMQAGRPWQPVFTIAATAGASGPIDQTVFDDICARLVAALKAAMPLDGVFLALHGAATATVDRDPDGTLLRMVREVVGPDVPVLATLDLHTNVSWEMVKQADMLCGFITNPHVDQAERGAECAGVMRAMLGGMRPRMAFAKLPFIPPATSQNTAGGPYADAIAYGQRFLDHEVLNVSVVSGFSLGDTPKNGLSVMVTTRTDAARAQAVASDIAAWIWSTRAKWVTNLTSLEDATRMALEAGRDPSKPSLLFADVADNPGGGGRGNTAFILESFVKAGVEGAVFGIHNDPALAAEAHAKGLGARFLARFNRDETNVFSKSFEAEAVVEALTDGEVVGRRGIYRGRSVSLGPTALLRIGGVRVAVVTLRRQLAEPRMIESLGMDLRAVRSLVVKSRGHFRAGFDDIWTPDRIIEVDVPGLTTVVLSRVPWREVPRPIYPLDPAMDWTPPAPQDVPVRGG</sequence>
<evidence type="ECO:0000313" key="5">
    <source>
        <dbReference type="Proteomes" id="UP000245765"/>
    </source>
</evidence>
<dbReference type="InterPro" id="IPR009197">
    <property type="entry name" value="MlrC"/>
</dbReference>